<keyword evidence="4" id="KW-0411">Iron-sulfur</keyword>
<dbReference type="InterPro" id="IPR013785">
    <property type="entry name" value="Aldolase_TIM"/>
</dbReference>
<accession>A0A2M7S7T2</accession>
<reference evidence="7" key="1">
    <citation type="submission" date="2017-09" db="EMBL/GenBank/DDBJ databases">
        <title>Depth-based differentiation of microbial function through sediment-hosted aquifers and enrichment of novel symbionts in the deep terrestrial subsurface.</title>
        <authorList>
            <person name="Probst A.J."/>
            <person name="Ladd B."/>
            <person name="Jarett J.K."/>
            <person name="Geller-Mcgrath D.E."/>
            <person name="Sieber C.M.K."/>
            <person name="Emerson J.B."/>
            <person name="Anantharaman K."/>
            <person name="Thomas B.C."/>
            <person name="Malmstrom R."/>
            <person name="Stieglmeier M."/>
            <person name="Klingl A."/>
            <person name="Woyke T."/>
            <person name="Ryan C.M."/>
            <person name="Banfield J.F."/>
        </authorList>
    </citation>
    <scope>NUCLEOTIDE SEQUENCE [LARGE SCALE GENOMIC DNA]</scope>
</reference>
<dbReference type="PROSITE" id="PS51918">
    <property type="entry name" value="RADICAL_SAM"/>
    <property type="match status" value="1"/>
</dbReference>
<evidence type="ECO:0000259" key="5">
    <source>
        <dbReference type="PROSITE" id="PS51918"/>
    </source>
</evidence>
<dbReference type="CDD" id="cd01335">
    <property type="entry name" value="Radical_SAM"/>
    <property type="match status" value="1"/>
</dbReference>
<dbReference type="InterPro" id="IPR058240">
    <property type="entry name" value="rSAM_sf"/>
</dbReference>
<dbReference type="Gene3D" id="3.20.20.70">
    <property type="entry name" value="Aldolase class I"/>
    <property type="match status" value="1"/>
</dbReference>
<dbReference type="GO" id="GO:0046872">
    <property type="term" value="F:metal ion binding"/>
    <property type="evidence" value="ECO:0007669"/>
    <property type="project" value="UniProtKB-KW"/>
</dbReference>
<organism evidence="6 7">
    <name type="scientific">Candidatus Desantisbacteria bacterium CG_4_10_14_0_8_um_filter_48_22</name>
    <dbReference type="NCBI Taxonomy" id="1974543"/>
    <lineage>
        <taxon>Bacteria</taxon>
        <taxon>Candidatus Desantisiibacteriota</taxon>
    </lineage>
</organism>
<protein>
    <submittedName>
        <fullName evidence="6">Anaerobic ribonucleoside-triphosphate reductase activating protein</fullName>
    </submittedName>
</protein>
<dbReference type="PANTHER" id="PTHR11228">
    <property type="entry name" value="RADICAL SAM DOMAIN PROTEIN"/>
    <property type="match status" value="1"/>
</dbReference>
<dbReference type="SFLD" id="SFLDG01067">
    <property type="entry name" value="SPASM/twitch_domain_containing"/>
    <property type="match status" value="1"/>
</dbReference>
<dbReference type="Proteomes" id="UP000229307">
    <property type="component" value="Unassembled WGS sequence"/>
</dbReference>
<comment type="caution">
    <text evidence="6">The sequence shown here is derived from an EMBL/GenBank/DDBJ whole genome shotgun (WGS) entry which is preliminary data.</text>
</comment>
<name>A0A2M7S7T2_9BACT</name>
<dbReference type="EMBL" id="PFMR01000251">
    <property type="protein sequence ID" value="PIZ15592.1"/>
    <property type="molecule type" value="Genomic_DNA"/>
</dbReference>
<keyword evidence="3" id="KW-0408">Iron</keyword>
<dbReference type="NCBIfam" id="TIGR02495">
    <property type="entry name" value="NrdG2"/>
    <property type="match status" value="1"/>
</dbReference>
<dbReference type="PANTHER" id="PTHR11228:SF27">
    <property type="entry name" value="GLYCYL-RADICAL ENZYME ACTIVATING ENZYME MJ1227-RELATED"/>
    <property type="match status" value="1"/>
</dbReference>
<dbReference type="InterPro" id="IPR007197">
    <property type="entry name" value="rSAM"/>
</dbReference>
<proteinExistence type="predicted"/>
<dbReference type="AlphaFoldDB" id="A0A2M7S7T2"/>
<dbReference type="Pfam" id="PF04055">
    <property type="entry name" value="Radical_SAM"/>
    <property type="match status" value="1"/>
</dbReference>
<evidence type="ECO:0000313" key="7">
    <source>
        <dbReference type="Proteomes" id="UP000229307"/>
    </source>
</evidence>
<evidence type="ECO:0000256" key="4">
    <source>
        <dbReference type="ARBA" id="ARBA00023014"/>
    </source>
</evidence>
<feature type="domain" description="Radical SAM core" evidence="5">
    <location>
        <begin position="16"/>
        <end position="242"/>
    </location>
</feature>
<dbReference type="InterPro" id="IPR012840">
    <property type="entry name" value="NrdG2"/>
</dbReference>
<gene>
    <name evidence="6" type="ORF">COY52_09290</name>
</gene>
<evidence type="ECO:0000313" key="6">
    <source>
        <dbReference type="EMBL" id="PIZ15592.1"/>
    </source>
</evidence>
<evidence type="ECO:0000256" key="1">
    <source>
        <dbReference type="ARBA" id="ARBA00022691"/>
    </source>
</evidence>
<dbReference type="SFLD" id="SFLDS00029">
    <property type="entry name" value="Radical_SAM"/>
    <property type="match status" value="1"/>
</dbReference>
<dbReference type="GO" id="GO:0003824">
    <property type="term" value="F:catalytic activity"/>
    <property type="evidence" value="ECO:0007669"/>
    <property type="project" value="InterPro"/>
</dbReference>
<keyword evidence="1" id="KW-0949">S-adenosyl-L-methionine</keyword>
<dbReference type="SFLD" id="SFLDG01094">
    <property type="entry name" value="Uncharacterised_Radical_SAM_Su"/>
    <property type="match status" value="1"/>
</dbReference>
<evidence type="ECO:0000256" key="2">
    <source>
        <dbReference type="ARBA" id="ARBA00022723"/>
    </source>
</evidence>
<dbReference type="GO" id="GO:0051536">
    <property type="term" value="F:iron-sulfur cluster binding"/>
    <property type="evidence" value="ECO:0007669"/>
    <property type="project" value="UniProtKB-KW"/>
</dbReference>
<keyword evidence="2" id="KW-0479">Metal-binding</keyword>
<dbReference type="SUPFAM" id="SSF102114">
    <property type="entry name" value="Radical SAM enzymes"/>
    <property type="match status" value="1"/>
</dbReference>
<sequence length="251" mass="28636">MKIEIKGMIESSMLDWDGRIVSTLFVSRCNFRCPFCQNQGLVLHPEKHETIPLAKIKEHLQKFRRWIDGICLTGGEPCIYADIGELLKEIRELGMKVKLDTNGALPDTVKDLLKNKMVDYIAMDVKAPIDDVSTCQRVNVSEKKRKKTKYEEAAGVKIDIRRIKESIKTIMESGIEYEFRTTIVPSLHTADDVVSIARSIKGARKYCLQNFVNKQAMKPEFRKIAPYKPDELENMKKLASPFVKACILRGA</sequence>
<dbReference type="InterPro" id="IPR050377">
    <property type="entry name" value="Radical_SAM_PqqE_MftC-like"/>
</dbReference>
<evidence type="ECO:0000256" key="3">
    <source>
        <dbReference type="ARBA" id="ARBA00023004"/>
    </source>
</evidence>